<evidence type="ECO:0000313" key="2">
    <source>
        <dbReference type="Proteomes" id="UP001454036"/>
    </source>
</evidence>
<dbReference type="Gene3D" id="3.30.70.270">
    <property type="match status" value="1"/>
</dbReference>
<reference evidence="1 2" key="1">
    <citation type="submission" date="2024-01" db="EMBL/GenBank/DDBJ databases">
        <title>The complete chloroplast genome sequence of Lithospermum erythrorhizon: insights into the phylogenetic relationship among Boraginaceae species and the maternal lineages of purple gromwells.</title>
        <authorList>
            <person name="Okada T."/>
            <person name="Watanabe K."/>
        </authorList>
    </citation>
    <scope>NUCLEOTIDE SEQUENCE [LARGE SCALE GENOMIC DNA]</scope>
</reference>
<proteinExistence type="predicted"/>
<dbReference type="AlphaFoldDB" id="A0AAV3NHK6"/>
<dbReference type="InterPro" id="IPR043502">
    <property type="entry name" value="DNA/RNA_pol_sf"/>
</dbReference>
<dbReference type="SUPFAM" id="SSF56672">
    <property type="entry name" value="DNA/RNA polymerases"/>
    <property type="match status" value="1"/>
</dbReference>
<gene>
    <name evidence="1" type="ORF">LIER_34985</name>
</gene>
<dbReference type="InterPro" id="IPR043128">
    <property type="entry name" value="Rev_trsase/Diguanyl_cyclase"/>
</dbReference>
<dbReference type="Proteomes" id="UP001454036">
    <property type="component" value="Unassembled WGS sequence"/>
</dbReference>
<name>A0AAV3NHK6_LITER</name>
<comment type="caution">
    <text evidence="1">The sequence shown here is derived from an EMBL/GenBank/DDBJ whole genome shotgun (WGS) entry which is preliminary data.</text>
</comment>
<sequence length="88" mass="10681">MEPPAGYKDIRKLTWCLAALCRFISKSGEWNLPFFKHLRRASKEHFTWDEECARAFNELKNIWPSLNCYRGPTQWKNYNFIWRSHTEL</sequence>
<organism evidence="1 2">
    <name type="scientific">Lithospermum erythrorhizon</name>
    <name type="common">Purple gromwell</name>
    <name type="synonym">Lithospermum officinale var. erythrorhizon</name>
    <dbReference type="NCBI Taxonomy" id="34254"/>
    <lineage>
        <taxon>Eukaryota</taxon>
        <taxon>Viridiplantae</taxon>
        <taxon>Streptophyta</taxon>
        <taxon>Embryophyta</taxon>
        <taxon>Tracheophyta</taxon>
        <taxon>Spermatophyta</taxon>
        <taxon>Magnoliopsida</taxon>
        <taxon>eudicotyledons</taxon>
        <taxon>Gunneridae</taxon>
        <taxon>Pentapetalae</taxon>
        <taxon>asterids</taxon>
        <taxon>lamiids</taxon>
        <taxon>Boraginales</taxon>
        <taxon>Boraginaceae</taxon>
        <taxon>Boraginoideae</taxon>
        <taxon>Lithospermeae</taxon>
        <taxon>Lithospermum</taxon>
    </lineage>
</organism>
<protein>
    <submittedName>
        <fullName evidence="1">Uncharacterized protein</fullName>
    </submittedName>
</protein>
<dbReference type="EMBL" id="BAABME010015000">
    <property type="protein sequence ID" value="GAA0138810.1"/>
    <property type="molecule type" value="Genomic_DNA"/>
</dbReference>
<evidence type="ECO:0000313" key="1">
    <source>
        <dbReference type="EMBL" id="GAA0138810.1"/>
    </source>
</evidence>
<keyword evidence="2" id="KW-1185">Reference proteome</keyword>
<accession>A0AAV3NHK6</accession>